<dbReference type="Pfam" id="PF11951">
    <property type="entry name" value="Fungal_trans_2"/>
    <property type="match status" value="1"/>
</dbReference>
<reference evidence="1" key="1">
    <citation type="submission" date="2021-02" db="EMBL/GenBank/DDBJ databases">
        <title>Genome sequence Cadophora malorum strain M34.</title>
        <authorList>
            <person name="Stefanovic E."/>
            <person name="Vu D."/>
            <person name="Scully C."/>
            <person name="Dijksterhuis J."/>
            <person name="Roader J."/>
            <person name="Houbraken J."/>
        </authorList>
    </citation>
    <scope>NUCLEOTIDE SEQUENCE</scope>
    <source>
        <strain evidence="1">M34</strain>
    </source>
</reference>
<dbReference type="InterPro" id="IPR053178">
    <property type="entry name" value="Osmoadaptation_assoc"/>
</dbReference>
<protein>
    <recommendedName>
        <fullName evidence="3">Transcription factor domain-containing protein</fullName>
    </recommendedName>
</protein>
<comment type="caution">
    <text evidence="1">The sequence shown here is derived from an EMBL/GenBank/DDBJ whole genome shotgun (WGS) entry which is preliminary data.</text>
</comment>
<accession>A0A8H7WHU1</accession>
<evidence type="ECO:0000313" key="1">
    <source>
        <dbReference type="EMBL" id="KAG4425110.1"/>
    </source>
</evidence>
<gene>
    <name evidence="1" type="ORF">IFR04_001677</name>
</gene>
<dbReference type="Proteomes" id="UP000664132">
    <property type="component" value="Unassembled WGS sequence"/>
</dbReference>
<dbReference type="PANTHER" id="PTHR38111">
    <property type="entry name" value="ZN(2)-C6 FUNGAL-TYPE DOMAIN-CONTAINING PROTEIN-RELATED"/>
    <property type="match status" value="1"/>
</dbReference>
<dbReference type="EMBL" id="JAFJYH010000013">
    <property type="protein sequence ID" value="KAG4425110.1"/>
    <property type="molecule type" value="Genomic_DNA"/>
</dbReference>
<organism evidence="1 2">
    <name type="scientific">Cadophora malorum</name>
    <dbReference type="NCBI Taxonomy" id="108018"/>
    <lineage>
        <taxon>Eukaryota</taxon>
        <taxon>Fungi</taxon>
        <taxon>Dikarya</taxon>
        <taxon>Ascomycota</taxon>
        <taxon>Pezizomycotina</taxon>
        <taxon>Leotiomycetes</taxon>
        <taxon>Helotiales</taxon>
        <taxon>Ploettnerulaceae</taxon>
        <taxon>Cadophora</taxon>
    </lineage>
</organism>
<sequence length="388" mass="43284">MFIQRDVNCPKLNLIQLVNSFVNSLFPPEYLVPQLSFFADWLWLIPGYVARNELLDSAAQCLALGYFGYETKNSFLEYEGRQAYSRALWLLSKAIEDAEVGLSSDTLCSTMLLSFYEIYMRTEKVSWVTHAGGAGRLIQIRGAHRHREGSDLIMFLGFRAIIIAEAVSSGEPCFLESEDWRDVVALSETHTTSSVTFQLHDRFSVLFAQVPGFAKQLGDIRGEDRTRLCRGPALEGAAALRNNFKAWHREFISTFPDSALESTNMSPNEETSMIPSQSGSQKVWIAAWLCSYYACLIMLNTRISQLSEVDTSMENSRLIGKLCIAIGQCARAGSSGGQCLAFALPVAMSLCKNELNGWVEKSLADLEGRKGVSEEQIAMLRSFVRVKL</sequence>
<dbReference type="AlphaFoldDB" id="A0A8H7WHU1"/>
<evidence type="ECO:0008006" key="3">
    <source>
        <dbReference type="Google" id="ProtNLM"/>
    </source>
</evidence>
<proteinExistence type="predicted"/>
<dbReference type="InterPro" id="IPR021858">
    <property type="entry name" value="Fun_TF"/>
</dbReference>
<dbReference type="OrthoDB" id="4314040at2759"/>
<name>A0A8H7WHU1_9HELO</name>
<dbReference type="PANTHER" id="PTHR38111:SF6">
    <property type="entry name" value="FINGER DOMAIN PROTEIN, PUTATIVE (AFU_ORTHOLOGUE AFUA_8G01940)-RELATED"/>
    <property type="match status" value="1"/>
</dbReference>
<keyword evidence="2" id="KW-1185">Reference proteome</keyword>
<evidence type="ECO:0000313" key="2">
    <source>
        <dbReference type="Proteomes" id="UP000664132"/>
    </source>
</evidence>